<organism evidence="2 3">
    <name type="scientific">Albugo candida</name>
    <dbReference type="NCBI Taxonomy" id="65357"/>
    <lineage>
        <taxon>Eukaryota</taxon>
        <taxon>Sar</taxon>
        <taxon>Stramenopiles</taxon>
        <taxon>Oomycota</taxon>
        <taxon>Peronosporomycetes</taxon>
        <taxon>Albuginales</taxon>
        <taxon>Albuginaceae</taxon>
        <taxon>Albugo</taxon>
    </lineage>
</organism>
<dbReference type="AlphaFoldDB" id="A0A024GFH3"/>
<reference evidence="2 3" key="1">
    <citation type="submission" date="2012-05" db="EMBL/GenBank/DDBJ databases">
        <title>Recombination and specialization in a pathogen metapopulation.</title>
        <authorList>
            <person name="Gardiner A."/>
            <person name="Kemen E."/>
            <person name="Schultz-Larsen T."/>
            <person name="MacLean D."/>
            <person name="Van Oosterhout C."/>
            <person name="Jones J.D.G."/>
        </authorList>
    </citation>
    <scope>NUCLEOTIDE SEQUENCE [LARGE SCALE GENOMIC DNA]</scope>
    <source>
        <strain evidence="2 3">Ac Nc2</strain>
    </source>
</reference>
<gene>
    <name evidence="2" type="ORF">BN9_059390</name>
</gene>
<evidence type="ECO:0000313" key="2">
    <source>
        <dbReference type="EMBL" id="CCI45092.1"/>
    </source>
</evidence>
<comment type="caution">
    <text evidence="2">The sequence shown here is derived from an EMBL/GenBank/DDBJ whole genome shotgun (WGS) entry which is preliminary data.</text>
</comment>
<keyword evidence="3" id="KW-1185">Reference proteome</keyword>
<feature type="region of interest" description="Disordered" evidence="1">
    <location>
        <begin position="1"/>
        <end position="22"/>
    </location>
</feature>
<evidence type="ECO:0000256" key="1">
    <source>
        <dbReference type="SAM" id="MobiDB-lite"/>
    </source>
</evidence>
<dbReference type="InParanoid" id="A0A024GFH3"/>
<dbReference type="EMBL" id="CAIX01000088">
    <property type="protein sequence ID" value="CCI45092.1"/>
    <property type="molecule type" value="Genomic_DNA"/>
</dbReference>
<sequence length="109" mass="12491">MEQTRRMKNEKDGNRDATNPFSTFHSLYRSTSSLTSSLGLSTSCKKRLHFWLMNQVVETRSTRTVSNNCNGYLVSQDGRNERKFHASSIVKSLMDYYHVAHSSACAYDN</sequence>
<dbReference type="Proteomes" id="UP000053237">
    <property type="component" value="Unassembled WGS sequence"/>
</dbReference>
<protein>
    <submittedName>
        <fullName evidence="2">Uncharacterized protein</fullName>
    </submittedName>
</protein>
<accession>A0A024GFH3</accession>
<evidence type="ECO:0000313" key="3">
    <source>
        <dbReference type="Proteomes" id="UP000053237"/>
    </source>
</evidence>
<name>A0A024GFH3_9STRA</name>
<proteinExistence type="predicted"/>
<feature type="compositionally biased region" description="Basic and acidic residues" evidence="1">
    <location>
        <begin position="1"/>
        <end position="15"/>
    </location>
</feature>